<evidence type="ECO:0000256" key="5">
    <source>
        <dbReference type="ARBA" id="ARBA00022840"/>
    </source>
</evidence>
<dbReference type="PRINTS" id="PR01039">
    <property type="entry name" value="TRNASYNTHTRP"/>
</dbReference>
<gene>
    <name evidence="10" type="ORF">ODALV1_LOCUS14449</name>
</gene>
<evidence type="ECO:0000256" key="7">
    <source>
        <dbReference type="ARBA" id="ARBA00023146"/>
    </source>
</evidence>
<dbReference type="EMBL" id="CAXLJM020000046">
    <property type="protein sequence ID" value="CAL8110796.1"/>
    <property type="molecule type" value="Genomic_DNA"/>
</dbReference>
<dbReference type="SUPFAM" id="SSF52374">
    <property type="entry name" value="Nucleotidylyl transferase"/>
    <property type="match status" value="1"/>
</dbReference>
<evidence type="ECO:0000256" key="1">
    <source>
        <dbReference type="ARBA" id="ARBA00005594"/>
    </source>
</evidence>
<dbReference type="PROSITE" id="PS00178">
    <property type="entry name" value="AA_TRNA_LIGASE_I"/>
    <property type="match status" value="1"/>
</dbReference>
<evidence type="ECO:0000256" key="3">
    <source>
        <dbReference type="ARBA" id="ARBA00022598"/>
    </source>
</evidence>
<dbReference type="PANTHER" id="PTHR10055:SF1">
    <property type="entry name" value="TRYPTOPHAN--TRNA LIGASE, CYTOPLASMIC"/>
    <property type="match status" value="1"/>
</dbReference>
<reference evidence="10 11" key="1">
    <citation type="submission" date="2024-08" db="EMBL/GenBank/DDBJ databases">
        <authorList>
            <person name="Cucini C."/>
            <person name="Frati F."/>
        </authorList>
    </citation>
    <scope>NUCLEOTIDE SEQUENCE [LARGE SCALE GENOMIC DNA]</scope>
</reference>
<keyword evidence="3 9" id="KW-0436">Ligase</keyword>
<dbReference type="NCBIfam" id="TIGR00233">
    <property type="entry name" value="trpS"/>
    <property type="match status" value="1"/>
</dbReference>
<proteinExistence type="inferred from homology"/>
<name>A0ABP1QRN6_9HEXA</name>
<dbReference type="Proteomes" id="UP001642540">
    <property type="component" value="Unassembled WGS sequence"/>
</dbReference>
<protein>
    <recommendedName>
        <fullName evidence="2">tryptophan--tRNA ligase</fullName>
        <ecNumber evidence="2">6.1.1.2</ecNumber>
    </recommendedName>
    <alternativeName>
        <fullName evidence="8">Tryptophanyl-tRNA synthetase</fullName>
    </alternativeName>
</protein>
<dbReference type="Gene3D" id="1.10.240.10">
    <property type="entry name" value="Tyrosyl-Transfer RNA Synthetase"/>
    <property type="match status" value="1"/>
</dbReference>
<evidence type="ECO:0000256" key="2">
    <source>
        <dbReference type="ARBA" id="ARBA00013161"/>
    </source>
</evidence>
<evidence type="ECO:0000313" key="11">
    <source>
        <dbReference type="Proteomes" id="UP001642540"/>
    </source>
</evidence>
<dbReference type="CDD" id="cd00806">
    <property type="entry name" value="TrpRS_core"/>
    <property type="match status" value="1"/>
</dbReference>
<evidence type="ECO:0000256" key="9">
    <source>
        <dbReference type="RuleBase" id="RU363036"/>
    </source>
</evidence>
<dbReference type="InterPro" id="IPR014729">
    <property type="entry name" value="Rossmann-like_a/b/a_fold"/>
</dbReference>
<keyword evidence="6 9" id="KW-0648">Protein biosynthesis</keyword>
<sequence>MASNGQAEKVAEVEENVGDNGDTVTPWDVQSKSDKGIDYDKLIERFGCQRISDDLIQRIEKVIGQPVHPLLKRGIFFSHRDLEFILAQKEAGKPFYLYTGRGPSSESMHLGHLIPFVFTKWLQDAFDVPLVIQLTDDEKFLWKNLTIKETMKLAKENAKDIIACGFDLNKTFIFSNFRYIGQSPEFYQNIQLVAKNVTFNQAKGCFGFTESDSIGKIHFPSIEAAPSFSSSFPFIFGEDSNIPCLIPCAIDQDPFFRMTRDVAPRVGLHKPALIHSVFFPALQGAQSKMSASDETSAIFLTDTPEQIRTKITKYAFSGGQSTAEAQREKGANCEIDVTYQYLRFFYDDDEKLQEIKKDYTSGKLLTGELKKILIEHLQKMVADIQERRKKVTDETVDEFMKPRPLSYKY</sequence>
<dbReference type="InterPro" id="IPR002306">
    <property type="entry name" value="Trp-tRNA-ligase"/>
</dbReference>
<dbReference type="InterPro" id="IPR002305">
    <property type="entry name" value="aa-tRNA-synth_Ic"/>
</dbReference>
<comment type="similarity">
    <text evidence="1 9">Belongs to the class-I aminoacyl-tRNA synthetase family.</text>
</comment>
<dbReference type="Pfam" id="PF00579">
    <property type="entry name" value="tRNA-synt_1b"/>
    <property type="match status" value="1"/>
</dbReference>
<comment type="caution">
    <text evidence="10">The sequence shown here is derived from an EMBL/GenBank/DDBJ whole genome shotgun (WGS) entry which is preliminary data.</text>
</comment>
<dbReference type="PANTHER" id="PTHR10055">
    <property type="entry name" value="TRYPTOPHANYL-TRNA SYNTHETASE"/>
    <property type="match status" value="1"/>
</dbReference>
<keyword evidence="5 9" id="KW-0067">ATP-binding</keyword>
<dbReference type="Gene3D" id="3.40.50.620">
    <property type="entry name" value="HUPs"/>
    <property type="match status" value="1"/>
</dbReference>
<evidence type="ECO:0000313" key="10">
    <source>
        <dbReference type="EMBL" id="CAL8110796.1"/>
    </source>
</evidence>
<dbReference type="EC" id="6.1.1.2" evidence="2"/>
<keyword evidence="11" id="KW-1185">Reference proteome</keyword>
<evidence type="ECO:0000256" key="4">
    <source>
        <dbReference type="ARBA" id="ARBA00022741"/>
    </source>
</evidence>
<organism evidence="10 11">
    <name type="scientific">Orchesella dallaii</name>
    <dbReference type="NCBI Taxonomy" id="48710"/>
    <lineage>
        <taxon>Eukaryota</taxon>
        <taxon>Metazoa</taxon>
        <taxon>Ecdysozoa</taxon>
        <taxon>Arthropoda</taxon>
        <taxon>Hexapoda</taxon>
        <taxon>Collembola</taxon>
        <taxon>Entomobryomorpha</taxon>
        <taxon>Entomobryoidea</taxon>
        <taxon>Orchesellidae</taxon>
        <taxon>Orchesellinae</taxon>
        <taxon>Orchesella</taxon>
    </lineage>
</organism>
<keyword evidence="7 9" id="KW-0030">Aminoacyl-tRNA synthetase</keyword>
<dbReference type="InterPro" id="IPR001412">
    <property type="entry name" value="aa-tRNA-synth_I_CS"/>
</dbReference>
<evidence type="ECO:0000256" key="8">
    <source>
        <dbReference type="ARBA" id="ARBA00030268"/>
    </source>
</evidence>
<accession>A0ABP1QRN6</accession>
<keyword evidence="4 9" id="KW-0547">Nucleotide-binding</keyword>
<evidence type="ECO:0000256" key="6">
    <source>
        <dbReference type="ARBA" id="ARBA00022917"/>
    </source>
</evidence>